<dbReference type="AlphaFoldDB" id="A0AAV4WB36"/>
<organism evidence="2 3">
    <name type="scientific">Caerostris extrusa</name>
    <name type="common">Bark spider</name>
    <name type="synonym">Caerostris bankana</name>
    <dbReference type="NCBI Taxonomy" id="172846"/>
    <lineage>
        <taxon>Eukaryota</taxon>
        <taxon>Metazoa</taxon>
        <taxon>Ecdysozoa</taxon>
        <taxon>Arthropoda</taxon>
        <taxon>Chelicerata</taxon>
        <taxon>Arachnida</taxon>
        <taxon>Araneae</taxon>
        <taxon>Araneomorphae</taxon>
        <taxon>Entelegynae</taxon>
        <taxon>Araneoidea</taxon>
        <taxon>Araneidae</taxon>
        <taxon>Caerostris</taxon>
    </lineage>
</organism>
<reference evidence="2 3" key="1">
    <citation type="submission" date="2021-06" db="EMBL/GenBank/DDBJ databases">
        <title>Caerostris extrusa draft genome.</title>
        <authorList>
            <person name="Kono N."/>
            <person name="Arakawa K."/>
        </authorList>
    </citation>
    <scope>NUCLEOTIDE SEQUENCE [LARGE SCALE GENOMIC DNA]</scope>
</reference>
<feature type="compositionally biased region" description="Basic residues" evidence="1">
    <location>
        <begin position="105"/>
        <end position="121"/>
    </location>
</feature>
<comment type="caution">
    <text evidence="2">The sequence shown here is derived from an EMBL/GenBank/DDBJ whole genome shotgun (WGS) entry which is preliminary data.</text>
</comment>
<dbReference type="Proteomes" id="UP001054945">
    <property type="component" value="Unassembled WGS sequence"/>
</dbReference>
<gene>
    <name evidence="2" type="ORF">CEXT_43801</name>
</gene>
<sequence>MVLENSPTVTTSMKRLMENSFTVTTIMKRVLQNSYKVKTCMKRVLETSSTVNIIKMVLENSPHCYDYAFSTIIRNHKGLFFQFNGIRFILQPGAFVRSLTPNIVSRHRPGGNRPKRRRKKSQVFPETKTGVQGDEQLDSFSYVQFNGIRFILQPGAFVRSLTPNIVSRHRPGGNRPKRRRKKITGISRDKDGVQGDEQWDSFSYDQVETDTCH</sequence>
<proteinExistence type="predicted"/>
<protein>
    <submittedName>
        <fullName evidence="2">Uncharacterized protein</fullName>
    </submittedName>
</protein>
<feature type="region of interest" description="Disordered" evidence="1">
    <location>
        <begin position="165"/>
        <end position="213"/>
    </location>
</feature>
<feature type="region of interest" description="Disordered" evidence="1">
    <location>
        <begin position="103"/>
        <end position="125"/>
    </location>
</feature>
<feature type="compositionally biased region" description="Basic residues" evidence="1">
    <location>
        <begin position="167"/>
        <end position="183"/>
    </location>
</feature>
<evidence type="ECO:0000313" key="3">
    <source>
        <dbReference type="Proteomes" id="UP001054945"/>
    </source>
</evidence>
<dbReference type="EMBL" id="BPLR01015955">
    <property type="protein sequence ID" value="GIY80046.1"/>
    <property type="molecule type" value="Genomic_DNA"/>
</dbReference>
<keyword evidence="3" id="KW-1185">Reference proteome</keyword>
<name>A0AAV4WB36_CAEEX</name>
<accession>A0AAV4WB36</accession>
<evidence type="ECO:0000256" key="1">
    <source>
        <dbReference type="SAM" id="MobiDB-lite"/>
    </source>
</evidence>
<evidence type="ECO:0000313" key="2">
    <source>
        <dbReference type="EMBL" id="GIY80046.1"/>
    </source>
</evidence>